<accession>A0A521FUW1</accession>
<organism evidence="1 2">
    <name type="scientific">Thalassovita litoralis</name>
    <dbReference type="NCBI Taxonomy" id="1010611"/>
    <lineage>
        <taxon>Bacteria</taxon>
        <taxon>Pseudomonadati</taxon>
        <taxon>Pseudomonadota</taxon>
        <taxon>Alphaproteobacteria</taxon>
        <taxon>Rhodobacterales</taxon>
        <taxon>Roseobacteraceae</taxon>
        <taxon>Thalassovita</taxon>
    </lineage>
</organism>
<evidence type="ECO:0000313" key="2">
    <source>
        <dbReference type="Proteomes" id="UP000316030"/>
    </source>
</evidence>
<protein>
    <submittedName>
        <fullName evidence="1">Uncharacterized protein</fullName>
    </submittedName>
</protein>
<gene>
    <name evidence="1" type="ORF">SAMN06265173_1664</name>
</gene>
<dbReference type="RefSeq" id="WP_142495110.1">
    <property type="nucleotide sequence ID" value="NZ_FXTO01000066.1"/>
</dbReference>
<dbReference type="Proteomes" id="UP000316030">
    <property type="component" value="Unassembled WGS sequence"/>
</dbReference>
<name>A0A521FUW1_9RHOB</name>
<sequence length="99" mass="10832">MSEEQKPHPKSVTRREVLRSVGKYSAAAGGASVVALSATEALAQATASNCRATYPWWWCWLLGYQEAPKAKADGWDGYSPNQSYEDAFPSTRSKSSGTW</sequence>
<dbReference type="PROSITE" id="PS51318">
    <property type="entry name" value="TAT"/>
    <property type="match status" value="1"/>
</dbReference>
<dbReference type="InterPro" id="IPR006311">
    <property type="entry name" value="TAT_signal"/>
</dbReference>
<dbReference type="OrthoDB" id="10013209at2"/>
<dbReference type="EMBL" id="FXTO01000066">
    <property type="protein sequence ID" value="SMO99995.1"/>
    <property type="molecule type" value="Genomic_DNA"/>
</dbReference>
<keyword evidence="2" id="KW-1185">Reference proteome</keyword>
<reference evidence="1 2" key="1">
    <citation type="submission" date="2017-05" db="EMBL/GenBank/DDBJ databases">
        <authorList>
            <person name="Varghese N."/>
            <person name="Submissions S."/>
        </authorList>
    </citation>
    <scope>NUCLEOTIDE SEQUENCE [LARGE SCALE GENOMIC DNA]</scope>
    <source>
        <strain evidence="1 2">DSM 29506</strain>
    </source>
</reference>
<dbReference type="AlphaFoldDB" id="A0A521FUW1"/>
<evidence type="ECO:0000313" key="1">
    <source>
        <dbReference type="EMBL" id="SMO99995.1"/>
    </source>
</evidence>
<proteinExistence type="predicted"/>